<dbReference type="Pfam" id="PF13185">
    <property type="entry name" value="GAF_2"/>
    <property type="match status" value="1"/>
</dbReference>
<dbReference type="InterPro" id="IPR003594">
    <property type="entry name" value="HATPase_dom"/>
</dbReference>
<dbReference type="InterPro" id="IPR001789">
    <property type="entry name" value="Sig_transdc_resp-reg_receiver"/>
</dbReference>
<proteinExistence type="predicted"/>
<evidence type="ECO:0000256" key="2">
    <source>
        <dbReference type="ARBA" id="ARBA00012438"/>
    </source>
</evidence>
<dbReference type="PROSITE" id="PS50109">
    <property type="entry name" value="HIS_KIN"/>
    <property type="match status" value="1"/>
</dbReference>
<dbReference type="CDD" id="cd16922">
    <property type="entry name" value="HATPase_EvgS-ArcB-TorS-like"/>
    <property type="match status" value="1"/>
</dbReference>
<evidence type="ECO:0000259" key="16">
    <source>
        <dbReference type="PROSITE" id="PS50110"/>
    </source>
</evidence>
<dbReference type="InterPro" id="IPR004358">
    <property type="entry name" value="Sig_transdc_His_kin-like_C"/>
</dbReference>
<evidence type="ECO:0000256" key="6">
    <source>
        <dbReference type="ARBA" id="ARBA00022777"/>
    </source>
</evidence>
<gene>
    <name evidence="17" type="ORF">FB547_11744</name>
</gene>
<feature type="modified residue" description="4-aspartylphosphate" evidence="11">
    <location>
        <position position="823"/>
    </location>
</feature>
<dbReference type="Pfam" id="PF02518">
    <property type="entry name" value="HATPase_c"/>
    <property type="match status" value="1"/>
</dbReference>
<protein>
    <recommendedName>
        <fullName evidence="10">Virulence sensor protein BvgS</fullName>
        <ecNumber evidence="2">2.7.13.3</ecNumber>
    </recommendedName>
</protein>
<dbReference type="InterPro" id="IPR011006">
    <property type="entry name" value="CheY-like_superfamily"/>
</dbReference>
<evidence type="ECO:0000256" key="7">
    <source>
        <dbReference type="ARBA" id="ARBA00023012"/>
    </source>
</evidence>
<dbReference type="PRINTS" id="PR00344">
    <property type="entry name" value="BCTRLSENSOR"/>
</dbReference>
<keyword evidence="14" id="KW-0472">Membrane</keyword>
<dbReference type="Pfam" id="PF05227">
    <property type="entry name" value="CHASE3"/>
    <property type="match status" value="1"/>
</dbReference>
<feature type="domain" description="Response regulatory" evidence="16">
    <location>
        <begin position="774"/>
        <end position="888"/>
    </location>
</feature>
<feature type="modified residue" description="4-aspartylphosphate" evidence="11">
    <location>
        <position position="946"/>
    </location>
</feature>
<evidence type="ECO:0000256" key="12">
    <source>
        <dbReference type="SAM" id="Coils"/>
    </source>
</evidence>
<evidence type="ECO:0000256" key="8">
    <source>
        <dbReference type="ARBA" id="ARBA00023026"/>
    </source>
</evidence>
<evidence type="ECO:0000256" key="5">
    <source>
        <dbReference type="ARBA" id="ARBA00022729"/>
    </source>
</evidence>
<dbReference type="EMBL" id="VIVL01000017">
    <property type="protein sequence ID" value="TWD75627.1"/>
    <property type="molecule type" value="Genomic_DNA"/>
</dbReference>
<evidence type="ECO:0000256" key="14">
    <source>
        <dbReference type="SAM" id="Phobius"/>
    </source>
</evidence>
<comment type="catalytic activity">
    <reaction evidence="1">
        <text>ATP + protein L-histidine = ADP + protein N-phospho-L-histidine.</text>
        <dbReference type="EC" id="2.7.13.3"/>
    </reaction>
</comment>
<evidence type="ECO:0000313" key="18">
    <source>
        <dbReference type="Proteomes" id="UP000319722"/>
    </source>
</evidence>
<keyword evidence="6 17" id="KW-0418">Kinase</keyword>
<dbReference type="SMART" id="SM00388">
    <property type="entry name" value="HisKA"/>
    <property type="match status" value="1"/>
</dbReference>
<name>A0A561B9X3_9BURK</name>
<dbReference type="InterPro" id="IPR005467">
    <property type="entry name" value="His_kinase_dom"/>
</dbReference>
<comment type="caution">
    <text evidence="17">The sequence shown here is derived from an EMBL/GenBank/DDBJ whole genome shotgun (WGS) entry which is preliminary data.</text>
</comment>
<dbReference type="PANTHER" id="PTHR45339">
    <property type="entry name" value="HYBRID SIGNAL TRANSDUCTION HISTIDINE KINASE J"/>
    <property type="match status" value="1"/>
</dbReference>
<dbReference type="GO" id="GO:0000155">
    <property type="term" value="F:phosphorelay sensor kinase activity"/>
    <property type="evidence" value="ECO:0007669"/>
    <property type="project" value="InterPro"/>
</dbReference>
<dbReference type="SUPFAM" id="SSF47384">
    <property type="entry name" value="Homodimeric domain of signal transducing histidine kinase"/>
    <property type="match status" value="1"/>
</dbReference>
<dbReference type="SUPFAM" id="SSF55781">
    <property type="entry name" value="GAF domain-like"/>
    <property type="match status" value="1"/>
</dbReference>
<evidence type="ECO:0000256" key="4">
    <source>
        <dbReference type="ARBA" id="ARBA00022679"/>
    </source>
</evidence>
<feature type="domain" description="Histidine kinase" evidence="15">
    <location>
        <begin position="491"/>
        <end position="711"/>
    </location>
</feature>
<feature type="transmembrane region" description="Helical" evidence="14">
    <location>
        <begin position="181"/>
        <end position="204"/>
    </location>
</feature>
<feature type="region of interest" description="Disordered" evidence="13">
    <location>
        <begin position="709"/>
        <end position="767"/>
    </location>
</feature>
<evidence type="ECO:0000256" key="10">
    <source>
        <dbReference type="ARBA" id="ARBA00070152"/>
    </source>
</evidence>
<organism evidence="17 18">
    <name type="scientific">Variovorax beijingensis</name>
    <dbReference type="NCBI Taxonomy" id="2496117"/>
    <lineage>
        <taxon>Bacteria</taxon>
        <taxon>Pseudomonadati</taxon>
        <taxon>Pseudomonadota</taxon>
        <taxon>Betaproteobacteria</taxon>
        <taxon>Burkholderiales</taxon>
        <taxon>Comamonadaceae</taxon>
        <taxon>Variovorax</taxon>
    </lineage>
</organism>
<feature type="domain" description="Response regulatory" evidence="16">
    <location>
        <begin position="1043"/>
        <end position="1160"/>
    </location>
</feature>
<dbReference type="Pfam" id="PF00512">
    <property type="entry name" value="HisKA"/>
    <property type="match status" value="1"/>
</dbReference>
<dbReference type="AlphaFoldDB" id="A0A561B9X3"/>
<dbReference type="PANTHER" id="PTHR45339:SF1">
    <property type="entry name" value="HYBRID SIGNAL TRANSDUCTION HISTIDINE KINASE J"/>
    <property type="match status" value="1"/>
</dbReference>
<feature type="domain" description="Response regulatory" evidence="16">
    <location>
        <begin position="897"/>
        <end position="1013"/>
    </location>
</feature>
<dbReference type="InterPro" id="IPR003018">
    <property type="entry name" value="GAF"/>
</dbReference>
<sequence>MPTAIDPDDFDRLLSRNLKWPLLGGLVGALVFVSLIVFLLVTISRVEQTDQVTRSASELQARSIDMETGLRGFLITGEESFLEPYQSALPRIKSDTAALRELVLDNRQQAERVERIAALQEAWNGFAEDLIALRRAGGNYQQGVRQGRGKQLRADMRTEFTAFMDTQAGLRFQRNEEVNRTAWLVVAVFLLFTLVFTGMVAYFGRRQLMRLSGSYDAVLRDQAAHAEQLAQQAWLRSAQTELVGELVGELNANDLGRKVLAFFSRHLGSAVGALYVRERQGTLRRAASYGFSMEAEASPQVFSPTQSLVGQAAAERRRMLVEPIQADYLKVNSGLGEMAPTAVLLVPVSSDGVVNGVVELGLPAVPDARTNELLDLVAEDIGDSLAAARYREQLQDALAETQQLNEELQVQQEELRTANEELEEQSRALRASQAMLENQQAELEQTNSQLSERTEALDQRNAALRRVQRDLEDRADELQRASRYKSEFLANMSHELRTPLNSALILAKLLADNPQGNLSPEQVKFAESIYSSGNDLLVLINDILDISKVEAGKLEVVVEEVALGKLAQSLESTFRPLAAEKQLAFRLEMRPGSPATLATDRHRVEQILKNLLSNAIKFTNSGEVALTVSAAANGGAVFAVSDSGIGIAPEQQELIFEAFQQADGTTSRRYGGTGLGLSISRDLTRLLGGTLTLQSRPGQGSTFTLQLPAAAPQVSPQAPQQSARPPAPAPASSAAARTPFPAAHPTPAAPSLPVAVPPPSFADDRTLPPDQVRRVLVIEDEPQFAHILYDLAHELGYRCLVAHGAADGFELAHQFLPDAILLDMRLPDSTGLGLLQRLKDSPQTRHIPIHVVSAADDAQAAALHMGAIGYAQKPATRAELMQVFARLEEKLAQKVKAVLLVEDDALQRESVIRLIGDEDIEIAAVGSGEEALELLRRRVFDCMITDLHLPDMQGSELLKRMASEEIVSFPPVIVYTGRNLTRDEEAELQRYSRSIIIKGARSPERLLDEVTLFLHKVEAELSSERQGMLKAARGRDRIFEGRTILLVDDDVRNLFALTSALEQRGAAVEIGRNGREALEKLDQAREIDLVLMDVMMPEMDGLEATRRLRADPRFEKLPVIAITAKAMKDDREQCLAAGASDYLAKPVDLERLVSLLRVWMPKMERL</sequence>
<dbReference type="EC" id="2.7.13.3" evidence="2"/>
<dbReference type="SUPFAM" id="SSF55874">
    <property type="entry name" value="ATPase domain of HSP90 chaperone/DNA topoisomerase II/histidine kinase"/>
    <property type="match status" value="1"/>
</dbReference>
<evidence type="ECO:0000259" key="15">
    <source>
        <dbReference type="PROSITE" id="PS50109"/>
    </source>
</evidence>
<evidence type="ECO:0000256" key="1">
    <source>
        <dbReference type="ARBA" id="ARBA00000085"/>
    </source>
</evidence>
<dbReference type="InterPro" id="IPR036890">
    <property type="entry name" value="HATPase_C_sf"/>
</dbReference>
<keyword evidence="3 11" id="KW-0597">Phosphoprotein</keyword>
<feature type="compositionally biased region" description="Low complexity" evidence="13">
    <location>
        <begin position="709"/>
        <end position="741"/>
    </location>
</feature>
<evidence type="ECO:0000313" key="17">
    <source>
        <dbReference type="EMBL" id="TWD75627.1"/>
    </source>
</evidence>
<dbReference type="Gene3D" id="3.30.450.40">
    <property type="match status" value="1"/>
</dbReference>
<keyword evidence="14" id="KW-0812">Transmembrane</keyword>
<keyword evidence="8" id="KW-0843">Virulence</keyword>
<reference evidence="17 18" key="1">
    <citation type="submission" date="2019-06" db="EMBL/GenBank/DDBJ databases">
        <title>Sorghum-associated microbial communities from plants grown in Nebraska, USA.</title>
        <authorList>
            <person name="Schachtman D."/>
        </authorList>
    </citation>
    <scope>NUCLEOTIDE SEQUENCE [LARGE SCALE GENOMIC DNA]</scope>
    <source>
        <strain evidence="17 18">T529</strain>
    </source>
</reference>
<evidence type="ECO:0000256" key="9">
    <source>
        <dbReference type="ARBA" id="ARBA00058004"/>
    </source>
</evidence>
<dbReference type="CDD" id="cd19410">
    <property type="entry name" value="HK9-like_sensor"/>
    <property type="match status" value="1"/>
</dbReference>
<keyword evidence="14" id="KW-1133">Transmembrane helix</keyword>
<keyword evidence="5" id="KW-0732">Signal</keyword>
<dbReference type="SUPFAM" id="SSF52172">
    <property type="entry name" value="CheY-like"/>
    <property type="match status" value="3"/>
</dbReference>
<dbReference type="SMART" id="SM00387">
    <property type="entry name" value="HATPase_c"/>
    <property type="match status" value="1"/>
</dbReference>
<evidence type="ECO:0000256" key="11">
    <source>
        <dbReference type="PROSITE-ProRule" id="PRU00169"/>
    </source>
</evidence>
<dbReference type="Pfam" id="PF00072">
    <property type="entry name" value="Response_reg"/>
    <property type="match status" value="3"/>
</dbReference>
<accession>A0A561B9X3</accession>
<keyword evidence="4" id="KW-0808">Transferase</keyword>
<feature type="coiled-coil region" evidence="12">
    <location>
        <begin position="387"/>
        <end position="481"/>
    </location>
</feature>
<comment type="function">
    <text evidence="9">Member of the two-component regulatory system BvgS/BvgA. Phosphorylates BvgA via a four-step phosphorelay in response to environmental signals.</text>
</comment>
<dbReference type="SMART" id="SM00448">
    <property type="entry name" value="REC"/>
    <property type="match status" value="3"/>
</dbReference>
<feature type="modified residue" description="4-aspartylphosphate" evidence="11">
    <location>
        <position position="1093"/>
    </location>
</feature>
<dbReference type="CDD" id="cd17546">
    <property type="entry name" value="REC_hyHK_CKI1_RcsC-like"/>
    <property type="match status" value="1"/>
</dbReference>
<dbReference type="PROSITE" id="PS50110">
    <property type="entry name" value="RESPONSE_REGULATORY"/>
    <property type="match status" value="3"/>
</dbReference>
<dbReference type="Gene3D" id="3.40.50.2300">
    <property type="match status" value="3"/>
</dbReference>
<keyword evidence="7" id="KW-0902">Two-component regulatory system</keyword>
<dbReference type="InterPro" id="IPR007891">
    <property type="entry name" value="CHASE3"/>
</dbReference>
<dbReference type="InterPro" id="IPR003661">
    <property type="entry name" value="HisK_dim/P_dom"/>
</dbReference>
<dbReference type="FunFam" id="3.30.565.10:FF:000010">
    <property type="entry name" value="Sensor histidine kinase RcsC"/>
    <property type="match status" value="1"/>
</dbReference>
<dbReference type="Gene3D" id="1.10.287.130">
    <property type="match status" value="1"/>
</dbReference>
<dbReference type="InterPro" id="IPR029016">
    <property type="entry name" value="GAF-like_dom_sf"/>
</dbReference>
<keyword evidence="12" id="KW-0175">Coiled coil</keyword>
<dbReference type="InterPro" id="IPR036097">
    <property type="entry name" value="HisK_dim/P_sf"/>
</dbReference>
<feature type="compositionally biased region" description="Pro residues" evidence="13">
    <location>
        <begin position="742"/>
        <end position="760"/>
    </location>
</feature>
<dbReference type="CDD" id="cd00156">
    <property type="entry name" value="REC"/>
    <property type="match status" value="2"/>
</dbReference>
<dbReference type="CDD" id="cd00082">
    <property type="entry name" value="HisKA"/>
    <property type="match status" value="1"/>
</dbReference>
<dbReference type="Proteomes" id="UP000319722">
    <property type="component" value="Unassembled WGS sequence"/>
</dbReference>
<evidence type="ECO:0000256" key="13">
    <source>
        <dbReference type="SAM" id="MobiDB-lite"/>
    </source>
</evidence>
<dbReference type="Gene3D" id="3.30.565.10">
    <property type="entry name" value="Histidine kinase-like ATPase, C-terminal domain"/>
    <property type="match status" value="1"/>
</dbReference>
<evidence type="ECO:0000256" key="3">
    <source>
        <dbReference type="ARBA" id="ARBA00022553"/>
    </source>
</evidence>
<feature type="transmembrane region" description="Helical" evidence="14">
    <location>
        <begin position="20"/>
        <end position="41"/>
    </location>
</feature>